<gene>
    <name evidence="4" type="ORF">GLAREA_05867</name>
</gene>
<dbReference type="GO" id="GO:0016787">
    <property type="term" value="F:hydrolase activity"/>
    <property type="evidence" value="ECO:0007669"/>
    <property type="project" value="UniProtKB-KW"/>
</dbReference>
<dbReference type="OrthoDB" id="4953at2759"/>
<keyword evidence="4" id="KW-0378">Hydrolase</keyword>
<dbReference type="InterPro" id="IPR007863">
    <property type="entry name" value="Peptidase_M16_C"/>
</dbReference>
<dbReference type="OMA" id="WEGFARI"/>
<dbReference type="Pfam" id="PF05193">
    <property type="entry name" value="Peptidase_M16_C"/>
    <property type="match status" value="1"/>
</dbReference>
<dbReference type="PANTHER" id="PTHR43016:SF16">
    <property type="entry name" value="METALLOPROTEASE, PUTATIVE (AFU_ORTHOLOGUE AFUA_4G07610)-RELATED"/>
    <property type="match status" value="1"/>
</dbReference>
<evidence type="ECO:0000313" key="4">
    <source>
        <dbReference type="EMBL" id="EPE32855.1"/>
    </source>
</evidence>
<dbReference type="FunFam" id="3.30.830.10:FF:000031">
    <property type="entry name" value="Putative zinc metalloprotease"/>
    <property type="match status" value="1"/>
</dbReference>
<feature type="domain" description="Peptidase M16 C-terminal" evidence="3">
    <location>
        <begin position="198"/>
        <end position="377"/>
    </location>
</feature>
<dbReference type="GO" id="GO:0046872">
    <property type="term" value="F:metal ion binding"/>
    <property type="evidence" value="ECO:0007669"/>
    <property type="project" value="InterPro"/>
</dbReference>
<dbReference type="HOGENOM" id="CLU_006065_0_0_1"/>
<dbReference type="RefSeq" id="XP_008079472.1">
    <property type="nucleotide sequence ID" value="XM_008081281.1"/>
</dbReference>
<dbReference type="AlphaFoldDB" id="S3D507"/>
<dbReference type="PANTHER" id="PTHR43016">
    <property type="entry name" value="PRESEQUENCE PROTEASE"/>
    <property type="match status" value="1"/>
</dbReference>
<sequence length="1048" mass="116291">MPSQTRKSHFRTIQKFKTDYAPVSISQYVSERTGMHVVVADQKGPKVQGYFALATEIFDDSGSPHTLEHLVFMGSKSYQYKGLLDKLASRAYSNTNAWTATDHTAYTLDTAGWEGFAQILPVYLEHVILPTLTDAGCYTEVHHIDGEGNDAGVVYSEMQGVQNTGGEIMDIRARRLLYPENVGFRYETGGLMPNLRVLTADRIREFHKEMYQPKNLCLVLVGEVDEENLLQILDDFEDTIINDIPPPSAPFKRPWVESAQPPAIAKTIVETIEFPEEDESMGDILIAMFGPDCNSAIETAALTVLLTYLAGSSVSVLENIMVEKEELASAIYQNWDARPNSVIWIQPSGVATDKLAHVEQRLFEILREVNSKPLDMKYMSDCIGREKRRIKSQAESSSSFYADGIINDFLFGKRDGSTLKDMGTLSEFDSLEKWSDEKWREFMRKWITDAPHISLLGTPSKSMSEKIKADEEARLAARRKELGPEGLAKLAEKLKDAIAKNEVEIPNSLLQKWPVPGVESIHFIESITARSGQAKKLGAPSNRIQQVVDKQASDVPLFLQFEHVPSNFVNIIVLLGTSQVATEHRPLLPLFLDNFFNTPIMKDGKKIDFETVVTQLEQDTVSYSMNGGGRIGDAEGLAIQFQVEPEKYAAAIEWIRTMMFDSLFDETRLKAGIAKILADIPEEKRSGNSMMYAVDSMIHGDKDSNIVARGTLVKAVYMKRLKNLLANEPATVIGWLEALRKSLFTFESMRTLVIADIEKLPNPVQAWKPLIAGLDTTKELLPLVKGKDRLSPDGKNPGNYGAVIVPMPTIDSSFLISSAKGPDDYNDPRLPALMVAISFLDSVEGPVWTAVRGTGLAYGANFRKDTDAGHVSFSIYRSPDVHRAFIAGKKILESYIDGTAKFEDHALEGAVSQIVCNLADEQATMSRAGQFHFVNGVVKGVDDEYDTRMLKRVREVKVEEIKGAMREILLPLFKAGSANLVATVAPIMKENMVKGFTELGFKTQVKPLSAFKESYGLEGEEGEDEGDDDEEGSDDGGSGSDEEMSEED</sequence>
<dbReference type="STRING" id="1116229.S3D507"/>
<dbReference type="FunFam" id="3.30.830.10:FF:000042">
    <property type="entry name" value="Zinc metalloprotease, putative"/>
    <property type="match status" value="1"/>
</dbReference>
<protein>
    <submittedName>
        <fullName evidence="4">LuxS/MPP-like metallohydrolase</fullName>
    </submittedName>
</protein>
<dbReference type="InterPro" id="IPR011249">
    <property type="entry name" value="Metalloenz_LuxS/M16"/>
</dbReference>
<reference evidence="4 5" key="1">
    <citation type="journal article" date="2013" name="BMC Genomics">
        <title>Genomics-driven discovery of the pneumocandin biosynthetic gene cluster in the fungus Glarea lozoyensis.</title>
        <authorList>
            <person name="Chen L."/>
            <person name="Yue Q."/>
            <person name="Zhang X."/>
            <person name="Xiang M."/>
            <person name="Wang C."/>
            <person name="Li S."/>
            <person name="Che Y."/>
            <person name="Ortiz-Lopez F.J."/>
            <person name="Bills G.F."/>
            <person name="Liu X."/>
            <person name="An Z."/>
        </authorList>
    </citation>
    <scope>NUCLEOTIDE SEQUENCE [LARGE SCALE GENOMIC DNA]</scope>
    <source>
        <strain evidence="5">ATCC 20868 / MF5171</strain>
    </source>
</reference>
<dbReference type="Gene3D" id="3.30.830.10">
    <property type="entry name" value="Metalloenzyme, LuxS/M16 peptidase-like"/>
    <property type="match status" value="4"/>
</dbReference>
<dbReference type="FunFam" id="3.30.830.10:FF:000036">
    <property type="entry name" value="Putative zinc metalloprotease"/>
    <property type="match status" value="1"/>
</dbReference>
<keyword evidence="5" id="KW-1185">Reference proteome</keyword>
<evidence type="ECO:0000256" key="1">
    <source>
        <dbReference type="SAM" id="MobiDB-lite"/>
    </source>
</evidence>
<organism evidence="4 5">
    <name type="scientific">Glarea lozoyensis (strain ATCC 20868 / MF5171)</name>
    <dbReference type="NCBI Taxonomy" id="1116229"/>
    <lineage>
        <taxon>Eukaryota</taxon>
        <taxon>Fungi</taxon>
        <taxon>Dikarya</taxon>
        <taxon>Ascomycota</taxon>
        <taxon>Pezizomycotina</taxon>
        <taxon>Leotiomycetes</taxon>
        <taxon>Helotiales</taxon>
        <taxon>Helotiaceae</taxon>
        <taxon>Glarea</taxon>
    </lineage>
</organism>
<name>S3D507_GLAL2</name>
<evidence type="ECO:0000313" key="5">
    <source>
        <dbReference type="Proteomes" id="UP000016922"/>
    </source>
</evidence>
<dbReference type="Proteomes" id="UP000016922">
    <property type="component" value="Unassembled WGS sequence"/>
</dbReference>
<feature type="compositionally biased region" description="Acidic residues" evidence="1">
    <location>
        <begin position="1018"/>
        <end position="1048"/>
    </location>
</feature>
<feature type="region of interest" description="Disordered" evidence="1">
    <location>
        <begin position="1012"/>
        <end position="1048"/>
    </location>
</feature>
<accession>S3D507</accession>
<dbReference type="FunFam" id="3.30.830.10:FF:000015">
    <property type="entry name" value="Putative zinc metalloprotease"/>
    <property type="match status" value="1"/>
</dbReference>
<evidence type="ECO:0000259" key="2">
    <source>
        <dbReference type="Pfam" id="PF00675"/>
    </source>
</evidence>
<dbReference type="InterPro" id="IPR011765">
    <property type="entry name" value="Pept_M16_N"/>
</dbReference>
<dbReference type="Pfam" id="PF00675">
    <property type="entry name" value="Peptidase_M16"/>
    <property type="match status" value="1"/>
</dbReference>
<dbReference type="SUPFAM" id="SSF63411">
    <property type="entry name" value="LuxS/MPP-like metallohydrolase"/>
    <property type="match status" value="4"/>
</dbReference>
<feature type="domain" description="Peptidase M16 N-terminal" evidence="2">
    <location>
        <begin position="61"/>
        <end position="140"/>
    </location>
</feature>
<proteinExistence type="predicted"/>
<dbReference type="KEGG" id="glz:GLAREA_05867"/>
<evidence type="ECO:0000259" key="3">
    <source>
        <dbReference type="Pfam" id="PF05193"/>
    </source>
</evidence>
<dbReference type="EMBL" id="KE145358">
    <property type="protein sequence ID" value="EPE32855.1"/>
    <property type="molecule type" value="Genomic_DNA"/>
</dbReference>
<dbReference type="GeneID" id="19464921"/>
<dbReference type="eggNOG" id="KOG0961">
    <property type="taxonomic scope" value="Eukaryota"/>
</dbReference>